<name>A0ABR2IL36_9EUKA</name>
<dbReference type="SUPFAM" id="SSF53098">
    <property type="entry name" value="Ribonuclease H-like"/>
    <property type="match status" value="1"/>
</dbReference>
<organism evidence="2 3">
    <name type="scientific">Tritrichomonas musculus</name>
    <dbReference type="NCBI Taxonomy" id="1915356"/>
    <lineage>
        <taxon>Eukaryota</taxon>
        <taxon>Metamonada</taxon>
        <taxon>Parabasalia</taxon>
        <taxon>Tritrichomonadida</taxon>
        <taxon>Tritrichomonadidae</taxon>
        <taxon>Tritrichomonas</taxon>
    </lineage>
</organism>
<dbReference type="InterPro" id="IPR012337">
    <property type="entry name" value="RNaseH-like_sf"/>
</dbReference>
<dbReference type="Pfam" id="PF05699">
    <property type="entry name" value="Dimer_Tnp_hAT"/>
    <property type="match status" value="1"/>
</dbReference>
<gene>
    <name evidence="2" type="ORF">M9Y10_011676</name>
</gene>
<proteinExistence type="predicted"/>
<protein>
    <recommendedName>
        <fullName evidence="1">HAT C-terminal dimerisation domain-containing protein</fullName>
    </recommendedName>
</protein>
<keyword evidence="3" id="KW-1185">Reference proteome</keyword>
<accession>A0ABR2IL36</accession>
<dbReference type="InterPro" id="IPR008906">
    <property type="entry name" value="HATC_C_dom"/>
</dbReference>
<evidence type="ECO:0000313" key="2">
    <source>
        <dbReference type="EMBL" id="KAK8863982.1"/>
    </source>
</evidence>
<dbReference type="EMBL" id="JAPFFF010000017">
    <property type="protein sequence ID" value="KAK8863982.1"/>
    <property type="molecule type" value="Genomic_DNA"/>
</dbReference>
<comment type="caution">
    <text evidence="2">The sequence shown here is derived from an EMBL/GenBank/DDBJ whole genome shotgun (WGS) entry which is preliminary data.</text>
</comment>
<evidence type="ECO:0000259" key="1">
    <source>
        <dbReference type="Pfam" id="PF05699"/>
    </source>
</evidence>
<dbReference type="Proteomes" id="UP001470230">
    <property type="component" value="Unassembled WGS sequence"/>
</dbReference>
<reference evidence="2 3" key="1">
    <citation type="submission" date="2024-04" db="EMBL/GenBank/DDBJ databases">
        <title>Tritrichomonas musculus Genome.</title>
        <authorList>
            <person name="Alves-Ferreira E."/>
            <person name="Grigg M."/>
            <person name="Lorenzi H."/>
            <person name="Galac M."/>
        </authorList>
    </citation>
    <scope>NUCLEOTIDE SEQUENCE [LARGE SCALE GENOMIC DNA]</scope>
    <source>
        <strain evidence="2 3">EAF2021</strain>
    </source>
</reference>
<evidence type="ECO:0000313" key="3">
    <source>
        <dbReference type="Proteomes" id="UP001470230"/>
    </source>
</evidence>
<sequence length="249" mass="28887">MKLIKFNWKELKDAADIITSFIISMEDDNMRIEFVFIKLFSTISKLNALNNQIAKDLSLELLKTYVKNDNLAVSLAAFLLTSDGSLFYNQCNEEDKEYYYDNGISGIKKFCRSFNMRLTTNIRNKFKDHLNQGYKYRMEPFIYWKMIDNELSNVACMILSIPCSEAPVERLFGGLSYMVDAASNRMKDDLIDAEMVIRMATIFSHKNDFLGNISSQFEQSINFLEKNAFPNARELIENLDNDNQIPKND</sequence>
<feature type="domain" description="HAT C-terminal dimerisation" evidence="1">
    <location>
        <begin position="137"/>
        <end position="198"/>
    </location>
</feature>